<sequence length="119" mass="13174">MSDTFPFQLAPAPPPISPEYEVLVFADVAGLEDYYRLFQHFGFGGTAASWVEHLETIVEEHCPALLDELEFTESSGAFVAYAASPAIAERFLACVRPYFGSLEQLRKYLGQADPGDFFA</sequence>
<comment type="caution">
    <text evidence="1">The sequence shown here is derived from an EMBL/GenBank/DDBJ whole genome shotgun (WGS) entry which is preliminary data.</text>
</comment>
<evidence type="ECO:0000313" key="1">
    <source>
        <dbReference type="EMBL" id="MCI1187613.1"/>
    </source>
</evidence>
<dbReference type="EMBL" id="JALBGC010000002">
    <property type="protein sequence ID" value="MCI1187613.1"/>
    <property type="molecule type" value="Genomic_DNA"/>
</dbReference>
<gene>
    <name evidence="1" type="ORF">MON38_09290</name>
</gene>
<evidence type="ECO:0000313" key="2">
    <source>
        <dbReference type="Proteomes" id="UP001139193"/>
    </source>
</evidence>
<dbReference type="AlphaFoldDB" id="A0A9X2AGG1"/>
<accession>A0A9X2AGG1</accession>
<proteinExistence type="predicted"/>
<protein>
    <submittedName>
        <fullName evidence="1">Uncharacterized protein</fullName>
    </submittedName>
</protein>
<keyword evidence="2" id="KW-1185">Reference proteome</keyword>
<dbReference type="RefSeq" id="WP_241935877.1">
    <property type="nucleotide sequence ID" value="NZ_JALBGC010000002.1"/>
</dbReference>
<reference evidence="1" key="1">
    <citation type="submission" date="2022-03" db="EMBL/GenBank/DDBJ databases">
        <title>Bacterial whole genome sequence for Hymenobacter sp. DH14.</title>
        <authorList>
            <person name="Le V."/>
        </authorList>
    </citation>
    <scope>NUCLEOTIDE SEQUENCE</scope>
    <source>
        <strain evidence="1">DH14</strain>
    </source>
</reference>
<dbReference type="Proteomes" id="UP001139193">
    <property type="component" value="Unassembled WGS sequence"/>
</dbReference>
<organism evidence="1 2">
    <name type="scientific">Hymenobacter cyanobacteriorum</name>
    <dbReference type="NCBI Taxonomy" id="2926463"/>
    <lineage>
        <taxon>Bacteria</taxon>
        <taxon>Pseudomonadati</taxon>
        <taxon>Bacteroidota</taxon>
        <taxon>Cytophagia</taxon>
        <taxon>Cytophagales</taxon>
        <taxon>Hymenobacteraceae</taxon>
        <taxon>Hymenobacter</taxon>
    </lineage>
</organism>
<name>A0A9X2AGG1_9BACT</name>